<dbReference type="OrthoDB" id="5396721at2759"/>
<dbReference type="PANTHER" id="PTHR30538">
    <property type="entry name" value="LYSINE 2,3-AMINOMUTASE-RELATED"/>
    <property type="match status" value="1"/>
</dbReference>
<dbReference type="EMBL" id="QGMH01000156">
    <property type="protein sequence ID" value="TVY23895.1"/>
    <property type="molecule type" value="Genomic_DNA"/>
</dbReference>
<keyword evidence="1" id="KW-0004">4Fe-4S</keyword>
<dbReference type="InterPro" id="IPR003739">
    <property type="entry name" value="Lys_aminomutase/Glu_NH3_mut"/>
</dbReference>
<name>A0A8H8QY53_9HELO</name>
<sequence length="387" mass="43599">MKWELYSKNIIKPLLAARAPHLNARHYDAAASVFPFRNNPYVINKLIDWSNVPEDPIFRLTFPQPDMLKPEQLESMLSAILTTEMCDHVKERCKRNFIVDRAKLIRNGLNPHPAGQKEENVPKLEGRDVLGCQHKYQETVLFFPAEVGLSPVRLSLARLSFTDVGSKQQFKGKVPQLLMEYIAQHRQVKDVLFTGGDPMEAMRLIRKTGANIRTQSPLVRGINDSAPVWTEMWNQQVKLGAIPYYMFIERDTGAHDYFSVPLARAYEIFNDAKSAASGCGRTVRGPSMSAGPGKIEIEGISDIPSEDGKGLQKVFNLKFLQARNPAWTKAPFYAKFDPKATWLSDLNPAFGGDKFFFEQEYEDQIKSDSSKSSGQMDFSEPPSCGST</sequence>
<dbReference type="Proteomes" id="UP000431533">
    <property type="component" value="Unassembled WGS sequence"/>
</dbReference>
<dbReference type="GO" id="GO:0051539">
    <property type="term" value="F:4 iron, 4 sulfur cluster binding"/>
    <property type="evidence" value="ECO:0007669"/>
    <property type="project" value="UniProtKB-KW"/>
</dbReference>
<evidence type="ECO:0000313" key="3">
    <source>
        <dbReference type="EMBL" id="TVY23895.1"/>
    </source>
</evidence>
<keyword evidence="1" id="KW-0411">Iron-sulfur</keyword>
<dbReference type="RefSeq" id="XP_031002683.1">
    <property type="nucleotide sequence ID" value="XM_031152674.1"/>
</dbReference>
<organism evidence="3 4">
    <name type="scientific">Lachnellula hyalina</name>
    <dbReference type="NCBI Taxonomy" id="1316788"/>
    <lineage>
        <taxon>Eukaryota</taxon>
        <taxon>Fungi</taxon>
        <taxon>Dikarya</taxon>
        <taxon>Ascomycota</taxon>
        <taxon>Pezizomycotina</taxon>
        <taxon>Leotiomycetes</taxon>
        <taxon>Helotiales</taxon>
        <taxon>Lachnaceae</taxon>
        <taxon>Lachnellula</taxon>
    </lineage>
</organism>
<dbReference type="PANTHER" id="PTHR30538:SF0">
    <property type="entry name" value="L-LYSINE 2,3-AMINOMUTASE AQ_1632-RELATED"/>
    <property type="match status" value="1"/>
</dbReference>
<evidence type="ECO:0000256" key="2">
    <source>
        <dbReference type="SAM" id="MobiDB-lite"/>
    </source>
</evidence>
<proteinExistence type="predicted"/>
<keyword evidence="1" id="KW-0479">Metal-binding</keyword>
<gene>
    <name evidence="3" type="ORF">LHYA1_G007748</name>
</gene>
<evidence type="ECO:0000313" key="4">
    <source>
        <dbReference type="Proteomes" id="UP000431533"/>
    </source>
</evidence>
<dbReference type="AlphaFoldDB" id="A0A8H8QY53"/>
<dbReference type="Gene3D" id="3.20.20.70">
    <property type="entry name" value="Aldolase class I"/>
    <property type="match status" value="2"/>
</dbReference>
<keyword evidence="1" id="KW-0408">Iron</keyword>
<protein>
    <submittedName>
        <fullName evidence="3">Putative L-lysine 2,3-aminomutase</fullName>
    </submittedName>
</protein>
<dbReference type="InterPro" id="IPR013785">
    <property type="entry name" value="Aldolase_TIM"/>
</dbReference>
<feature type="region of interest" description="Disordered" evidence="2">
    <location>
        <begin position="366"/>
        <end position="387"/>
    </location>
</feature>
<keyword evidence="4" id="KW-1185">Reference proteome</keyword>
<reference evidence="3 4" key="1">
    <citation type="submission" date="2018-05" db="EMBL/GenBank/DDBJ databases">
        <title>Genome sequencing and assembly of the regulated plant pathogen Lachnellula willkommii and related sister species for the development of diagnostic species identification markers.</title>
        <authorList>
            <person name="Giroux E."/>
            <person name="Bilodeau G."/>
        </authorList>
    </citation>
    <scope>NUCLEOTIDE SEQUENCE [LARGE SCALE GENOMIC DNA]</scope>
    <source>
        <strain evidence="3 4">CBS 185.66</strain>
    </source>
</reference>
<comment type="caution">
    <text evidence="3">The sequence shown here is derived from an EMBL/GenBank/DDBJ whole genome shotgun (WGS) entry which is preliminary data.</text>
</comment>
<evidence type="ECO:0000256" key="1">
    <source>
        <dbReference type="ARBA" id="ARBA00022485"/>
    </source>
</evidence>
<dbReference type="GeneID" id="41987946"/>
<accession>A0A8H8QY53</accession>